<evidence type="ECO:0000313" key="1">
    <source>
        <dbReference type="EMBL" id="CBX92785.1"/>
    </source>
</evidence>
<dbReference type="AlphaFoldDB" id="E4ZLV5"/>
<dbReference type="HOGENOM" id="CLU_3032800_0_0_1"/>
<keyword evidence="2" id="KW-1185">Reference proteome</keyword>
<organism evidence="2">
    <name type="scientific">Leptosphaeria maculans (strain JN3 / isolate v23.1.3 / race Av1-4-5-6-7-8)</name>
    <name type="common">Blackleg fungus</name>
    <name type="synonym">Phoma lingam</name>
    <dbReference type="NCBI Taxonomy" id="985895"/>
    <lineage>
        <taxon>Eukaryota</taxon>
        <taxon>Fungi</taxon>
        <taxon>Dikarya</taxon>
        <taxon>Ascomycota</taxon>
        <taxon>Pezizomycotina</taxon>
        <taxon>Dothideomycetes</taxon>
        <taxon>Pleosporomycetidae</taxon>
        <taxon>Pleosporales</taxon>
        <taxon>Pleosporineae</taxon>
        <taxon>Leptosphaeriaceae</taxon>
        <taxon>Plenodomus</taxon>
        <taxon>Plenodomus lingam/Leptosphaeria maculans species complex</taxon>
    </lineage>
</organism>
<dbReference type="EMBL" id="FP929094">
    <property type="protein sequence ID" value="CBX92785.1"/>
    <property type="molecule type" value="Genomic_DNA"/>
</dbReference>
<proteinExistence type="predicted"/>
<sequence>MSFTPPAHREHLAFQVFQQRVVLKSSDAELTGLVKVMCDGSAGPGGPNMGQGGPS</sequence>
<accession>E4ZLV5</accession>
<dbReference type="InParanoid" id="E4ZLV5"/>
<dbReference type="Proteomes" id="UP000002668">
    <property type="component" value="Genome"/>
</dbReference>
<protein>
    <submittedName>
        <fullName evidence="1">Predicted protein</fullName>
    </submittedName>
</protein>
<gene>
    <name evidence="1" type="ORF">LEMA_uP054910.1</name>
</gene>
<dbReference type="VEuPathDB" id="FungiDB:LEMA_uP054910.1"/>
<evidence type="ECO:0000313" key="2">
    <source>
        <dbReference type="Proteomes" id="UP000002668"/>
    </source>
</evidence>
<name>E4ZLV5_LEPMJ</name>
<reference evidence="2" key="1">
    <citation type="journal article" date="2011" name="Nat. Commun.">
        <title>Effector diversification within compartments of the Leptosphaeria maculans genome affected by Repeat-Induced Point mutations.</title>
        <authorList>
            <person name="Rouxel T."/>
            <person name="Grandaubert J."/>
            <person name="Hane J.K."/>
            <person name="Hoede C."/>
            <person name="van de Wouw A.P."/>
            <person name="Couloux A."/>
            <person name="Dominguez V."/>
            <person name="Anthouard V."/>
            <person name="Bally P."/>
            <person name="Bourras S."/>
            <person name="Cozijnsen A.J."/>
            <person name="Ciuffetti L.M."/>
            <person name="Degrave A."/>
            <person name="Dilmaghani A."/>
            <person name="Duret L."/>
            <person name="Fudal I."/>
            <person name="Goodwin S.B."/>
            <person name="Gout L."/>
            <person name="Glaser N."/>
            <person name="Linglin J."/>
            <person name="Kema G.H.J."/>
            <person name="Lapalu N."/>
            <person name="Lawrence C.B."/>
            <person name="May K."/>
            <person name="Meyer M."/>
            <person name="Ollivier B."/>
            <person name="Poulain J."/>
            <person name="Schoch C.L."/>
            <person name="Simon A."/>
            <person name="Spatafora J.W."/>
            <person name="Stachowiak A."/>
            <person name="Turgeon B.G."/>
            <person name="Tyler B.M."/>
            <person name="Vincent D."/>
            <person name="Weissenbach J."/>
            <person name="Amselem J."/>
            <person name="Quesneville H."/>
            <person name="Oliver R.P."/>
            <person name="Wincker P."/>
            <person name="Balesdent M.-H."/>
            <person name="Howlett B.J."/>
        </authorList>
    </citation>
    <scope>NUCLEOTIDE SEQUENCE [LARGE SCALE GENOMIC DNA]</scope>
    <source>
        <strain evidence="2">JN3 / isolate v23.1.3 / race Av1-4-5-6-7-8</strain>
    </source>
</reference>